<evidence type="ECO:0000313" key="1">
    <source>
        <dbReference type="EMBL" id="SER38108.1"/>
    </source>
</evidence>
<dbReference type="EMBL" id="FOFD01000005">
    <property type="protein sequence ID" value="SER38108.1"/>
    <property type="molecule type" value="Genomic_DNA"/>
</dbReference>
<keyword evidence="2" id="KW-1185">Reference proteome</keyword>
<dbReference type="RefSeq" id="WP_090620293.1">
    <property type="nucleotide sequence ID" value="NZ_FOFD01000005.1"/>
</dbReference>
<dbReference type="Proteomes" id="UP000199114">
    <property type="component" value="Unassembled WGS sequence"/>
</dbReference>
<gene>
    <name evidence="1" type="ORF">SAMN04489841_3693</name>
</gene>
<proteinExistence type="predicted"/>
<accession>A0A1H9NQ97</accession>
<reference evidence="2" key="1">
    <citation type="submission" date="2016-10" db="EMBL/GenBank/DDBJ databases">
        <authorList>
            <person name="Varghese N."/>
            <person name="Submissions S."/>
        </authorList>
    </citation>
    <scope>NUCLEOTIDE SEQUENCE [LARGE SCALE GENOMIC DNA]</scope>
    <source>
        <strain evidence="2">DSM 25055</strain>
    </source>
</reference>
<sequence length="212" mass="23629">MDEPTDQPCSCKVGRSVERYELDGLNDELRRKRFDEEASLRELADFVNRQILAAAIESTPLDLTDIAYGAVSPDDALSAVYETLTSDSVAADREVRVRTRLEQQGVDIAAIESDWVTHPTVRGHLNDCLGIDTSRSARITPDESRDTIEWARTRCARIVEQTVSRLVTSGHLAIADFDVTITIQITCGECGRTHRPTELLEQRSCSCDSKDM</sequence>
<name>A0A1H9NQ97_9EURY</name>
<protein>
    <submittedName>
        <fullName evidence="1">Uncharacterized protein</fullName>
    </submittedName>
</protein>
<dbReference type="InterPro" id="IPR048925">
    <property type="entry name" value="RdfA"/>
</dbReference>
<organism evidence="1 2">
    <name type="scientific">Natrinema salaciae</name>
    <dbReference type="NCBI Taxonomy" id="1186196"/>
    <lineage>
        <taxon>Archaea</taxon>
        <taxon>Methanobacteriati</taxon>
        <taxon>Methanobacteriota</taxon>
        <taxon>Stenosarchaea group</taxon>
        <taxon>Halobacteria</taxon>
        <taxon>Halobacteriales</taxon>
        <taxon>Natrialbaceae</taxon>
        <taxon>Natrinema</taxon>
    </lineage>
</organism>
<dbReference type="Pfam" id="PF21811">
    <property type="entry name" value="RdfA"/>
    <property type="match status" value="1"/>
</dbReference>
<dbReference type="AlphaFoldDB" id="A0A1H9NQ97"/>
<evidence type="ECO:0000313" key="2">
    <source>
        <dbReference type="Proteomes" id="UP000199114"/>
    </source>
</evidence>
<dbReference type="OrthoDB" id="304916at2157"/>